<feature type="transmembrane region" description="Helical" evidence="8">
    <location>
        <begin position="494"/>
        <end position="514"/>
    </location>
</feature>
<evidence type="ECO:0000256" key="4">
    <source>
        <dbReference type="ARBA" id="ARBA00022989"/>
    </source>
</evidence>
<feature type="transmembrane region" description="Helical" evidence="8">
    <location>
        <begin position="409"/>
        <end position="428"/>
    </location>
</feature>
<comment type="similarity">
    <text evidence="6">Belongs to the ABC-4 integral membrane protein family.</text>
</comment>
<evidence type="ECO:0000256" key="8">
    <source>
        <dbReference type="SAM" id="Phobius"/>
    </source>
</evidence>
<evidence type="ECO:0000313" key="12">
    <source>
        <dbReference type="Proteomes" id="UP001257948"/>
    </source>
</evidence>
<gene>
    <name evidence="11" type="ORF">RQC66_01910</name>
</gene>
<keyword evidence="5 8" id="KW-0472">Membrane</keyword>
<feature type="transmembrane region" description="Helical" evidence="8">
    <location>
        <begin position="779"/>
        <end position="799"/>
    </location>
</feature>
<evidence type="ECO:0000259" key="10">
    <source>
        <dbReference type="Pfam" id="PF12704"/>
    </source>
</evidence>
<evidence type="ECO:0000256" key="6">
    <source>
        <dbReference type="ARBA" id="ARBA00038076"/>
    </source>
</evidence>
<feature type="compositionally biased region" description="Polar residues" evidence="7">
    <location>
        <begin position="69"/>
        <end position="83"/>
    </location>
</feature>
<proteinExistence type="inferred from homology"/>
<comment type="subcellular location">
    <subcellularLocation>
        <location evidence="1">Cell membrane</location>
        <topology evidence="1">Multi-pass membrane protein</topology>
    </subcellularLocation>
</comment>
<dbReference type="PANTHER" id="PTHR30572">
    <property type="entry name" value="MEMBRANE COMPONENT OF TRANSPORTER-RELATED"/>
    <property type="match status" value="1"/>
</dbReference>
<evidence type="ECO:0000256" key="7">
    <source>
        <dbReference type="SAM" id="MobiDB-lite"/>
    </source>
</evidence>
<evidence type="ECO:0000256" key="3">
    <source>
        <dbReference type="ARBA" id="ARBA00022692"/>
    </source>
</evidence>
<feature type="domain" description="ABC3 transporter permease C-terminal" evidence="9">
    <location>
        <begin position="731"/>
        <end position="846"/>
    </location>
</feature>
<keyword evidence="12" id="KW-1185">Reference proteome</keyword>
<reference evidence="12" key="1">
    <citation type="submission" date="2023-07" db="EMBL/GenBank/DDBJ databases">
        <title>Draft genome sequence of the endophytic actinobacterium Streptomyces justiciae WPN32, a potential antibiotic producer.</title>
        <authorList>
            <person name="Yasawong M."/>
            <person name="Pana W."/>
            <person name="Ganta P."/>
            <person name="Santapan N."/>
            <person name="Songngamsuk T."/>
            <person name="Phatcharaharikarn M."/>
            <person name="Kerdtoob S."/>
            <person name="Nantapong N."/>
        </authorList>
    </citation>
    <scope>NUCLEOTIDE SEQUENCE [LARGE SCALE GENOMIC DNA]</scope>
    <source>
        <strain evidence="12">WPN32</strain>
    </source>
</reference>
<dbReference type="RefSeq" id="WP_314197244.1">
    <property type="nucleotide sequence ID" value="NZ_JAVTLL010000001.1"/>
</dbReference>
<dbReference type="Pfam" id="PF12704">
    <property type="entry name" value="MacB_PCD"/>
    <property type="match status" value="2"/>
</dbReference>
<feature type="transmembrane region" description="Helical" evidence="8">
    <location>
        <begin position="440"/>
        <end position="473"/>
    </location>
</feature>
<dbReference type="InterPro" id="IPR003838">
    <property type="entry name" value="ABC3_permease_C"/>
</dbReference>
<feature type="region of interest" description="Disordered" evidence="7">
    <location>
        <begin position="57"/>
        <end position="83"/>
    </location>
</feature>
<organism evidence="11 12">
    <name type="scientific">Streptomyces justiciae</name>
    <dbReference type="NCBI Taxonomy" id="2780140"/>
    <lineage>
        <taxon>Bacteria</taxon>
        <taxon>Bacillati</taxon>
        <taxon>Actinomycetota</taxon>
        <taxon>Actinomycetes</taxon>
        <taxon>Kitasatosporales</taxon>
        <taxon>Streptomycetaceae</taxon>
        <taxon>Streptomyces</taxon>
    </lineage>
</organism>
<feature type="domain" description="MacB-like periplasmic core" evidence="10">
    <location>
        <begin position="497"/>
        <end position="693"/>
    </location>
</feature>
<comment type="caution">
    <text evidence="11">The sequence shown here is derived from an EMBL/GenBank/DDBJ whole genome shotgun (WGS) entry which is preliminary data.</text>
</comment>
<evidence type="ECO:0000313" key="11">
    <source>
        <dbReference type="EMBL" id="MDT7839479.1"/>
    </source>
</evidence>
<dbReference type="InterPro" id="IPR050250">
    <property type="entry name" value="Macrolide_Exporter_MacB"/>
</dbReference>
<accession>A0ABU3LL51</accession>
<evidence type="ECO:0000256" key="2">
    <source>
        <dbReference type="ARBA" id="ARBA00022475"/>
    </source>
</evidence>
<feature type="transmembrane region" description="Helical" evidence="8">
    <location>
        <begin position="267"/>
        <end position="293"/>
    </location>
</feature>
<dbReference type="Pfam" id="PF02687">
    <property type="entry name" value="FtsX"/>
    <property type="match status" value="2"/>
</dbReference>
<evidence type="ECO:0000259" key="9">
    <source>
        <dbReference type="Pfam" id="PF02687"/>
    </source>
</evidence>
<keyword evidence="2" id="KW-1003">Cell membrane</keyword>
<feature type="transmembrane region" description="Helical" evidence="8">
    <location>
        <begin position="362"/>
        <end position="384"/>
    </location>
</feature>
<evidence type="ECO:0000256" key="5">
    <source>
        <dbReference type="ARBA" id="ARBA00023136"/>
    </source>
</evidence>
<keyword evidence="3 8" id="KW-0812">Transmembrane</keyword>
<evidence type="ECO:0000256" key="1">
    <source>
        <dbReference type="ARBA" id="ARBA00004651"/>
    </source>
</evidence>
<feature type="transmembrane region" description="Helical" evidence="8">
    <location>
        <begin position="316"/>
        <end position="342"/>
    </location>
</feature>
<dbReference type="EMBL" id="JAVTLL010000001">
    <property type="protein sequence ID" value="MDT7839479.1"/>
    <property type="molecule type" value="Genomic_DNA"/>
</dbReference>
<protein>
    <submittedName>
        <fullName evidence="11">FtsX-like permease family protein</fullName>
    </submittedName>
</protein>
<keyword evidence="4 8" id="KW-1133">Transmembrane helix</keyword>
<sequence length="854" mass="89431">MTVMKTSMRNFFAHKGRMALSAVAVLLSVAFVCGTLVFTDTMNTTFDKLFATTASDVTVSPKEAKSDDTPQNGKPASLPASTVQQVAKADGVKSAEGGVSSMNVTVVNDENKNMGSSNGAPTIAGNWTKGDLRSMEITSGHAPRGPTETMVDADTADKHYLKIGDELRTISVVGDFKAKIVGIATFKVTNPGAAIVYFDTATAQRELLGAEGRFTQVFATAASGVSDTQLKQNVTKALDGSYKIQTAKENADENREDVGEFMNVIKYAMLGFAGIAFLVGIFLIINTFSMLVAQRTREIGLMRAIGSSRKQVNRSVLVEALLLGFVGSILGVGAGVGIAIGLMKLMSMAGMNLSTDDLTIKASTPVAGLVLGVVVTVLAAYLPARRAGKVSPMAALRDAGTPADGKAGWVRGLIGLVLTGAGGYALYAAATADKAKDGSLLLAGGVVLSLIGFVVIGPLLAGGVVRVISALILRGFGPVGRMAERNALRNPRRTGATGAALMIGLALVACLSVVGSSMVASATAELDKSVGADFIVQGNQRIVPQAQKAMEQTPGLAHVTSYKEVEAVLTTPDGKKDDSQVTAADPTYAQDLRRATTEGTLSAAYGKDSMSVGSDYAKAHGVHVGDSISVAFKGGKTAKLKVAAITDDDSALDQGARYLSIATMKQYVPADQIPPNTIMFAKAKDGQETQAYAALKKSLDDYPQYQVRDQTDYKQELKDQIGQLLNMVYGLLALAIIVAVLGVVNTLALSVVERTREIGLMRAIGLSRRQLRRMIRMESVVIALFGALLGLGLGMGWGATAQKLLALEGLNVLDIPWPTIIGVFVGSAFVGLFAALIPAFRAGRMNVLNAIATE</sequence>
<dbReference type="Proteomes" id="UP001257948">
    <property type="component" value="Unassembled WGS sequence"/>
</dbReference>
<dbReference type="PANTHER" id="PTHR30572:SF4">
    <property type="entry name" value="ABC TRANSPORTER PERMEASE YTRF"/>
    <property type="match status" value="1"/>
</dbReference>
<dbReference type="InterPro" id="IPR025857">
    <property type="entry name" value="MacB_PCD"/>
</dbReference>
<name>A0ABU3LL51_9ACTN</name>
<feature type="domain" description="MacB-like periplasmic core" evidence="10">
    <location>
        <begin position="19"/>
        <end position="236"/>
    </location>
</feature>
<feature type="domain" description="ABC3 transporter permease C-terminal" evidence="9">
    <location>
        <begin position="272"/>
        <end position="392"/>
    </location>
</feature>
<feature type="transmembrane region" description="Helical" evidence="8">
    <location>
        <begin position="727"/>
        <end position="752"/>
    </location>
</feature>
<feature type="transmembrane region" description="Helical" evidence="8">
    <location>
        <begin position="819"/>
        <end position="840"/>
    </location>
</feature>